<feature type="transmembrane region" description="Helical" evidence="1">
    <location>
        <begin position="265"/>
        <end position="282"/>
    </location>
</feature>
<feature type="signal peptide" evidence="2">
    <location>
        <begin position="1"/>
        <end position="28"/>
    </location>
</feature>
<dbReference type="GO" id="GO:0004888">
    <property type="term" value="F:transmembrane signaling receptor activity"/>
    <property type="evidence" value="ECO:0007669"/>
    <property type="project" value="InterPro"/>
</dbReference>
<dbReference type="InterPro" id="IPR038050">
    <property type="entry name" value="Neuro_actylchol_rec"/>
</dbReference>
<dbReference type="GO" id="GO:0016020">
    <property type="term" value="C:membrane"/>
    <property type="evidence" value="ECO:0007669"/>
    <property type="project" value="InterPro"/>
</dbReference>
<evidence type="ECO:0000256" key="1">
    <source>
        <dbReference type="SAM" id="Phobius"/>
    </source>
</evidence>
<organism evidence="4 5">
    <name type="scientific">Peteryoungia ipomoeae</name>
    <dbReference type="NCBI Taxonomy" id="1210932"/>
    <lineage>
        <taxon>Bacteria</taxon>
        <taxon>Pseudomonadati</taxon>
        <taxon>Pseudomonadota</taxon>
        <taxon>Alphaproteobacteria</taxon>
        <taxon>Hyphomicrobiales</taxon>
        <taxon>Rhizobiaceae</taxon>
        <taxon>Peteryoungia</taxon>
    </lineage>
</organism>
<keyword evidence="2" id="KW-0732">Signal</keyword>
<dbReference type="Gene3D" id="2.70.170.10">
    <property type="entry name" value="Neurotransmitter-gated ion-channel ligand-binding domain"/>
    <property type="match status" value="1"/>
</dbReference>
<name>A0A4S8P1L1_9HYPH</name>
<feature type="domain" description="Neurotransmitter-gated ion-channel ligand-binding" evidence="3">
    <location>
        <begin position="42"/>
        <end position="201"/>
    </location>
</feature>
<accession>A0A4S8P1L1</accession>
<keyword evidence="1" id="KW-1133">Transmembrane helix</keyword>
<evidence type="ECO:0000256" key="2">
    <source>
        <dbReference type="SAM" id="SignalP"/>
    </source>
</evidence>
<reference evidence="4 5" key="1">
    <citation type="submission" date="2019-04" db="EMBL/GenBank/DDBJ databases">
        <title>Genome sequence of strain shin9-1.</title>
        <authorList>
            <person name="Gao J."/>
            <person name="Sun J."/>
        </authorList>
    </citation>
    <scope>NUCLEOTIDE SEQUENCE [LARGE SCALE GENOMIC DNA]</scope>
    <source>
        <strain evidence="5">shin9-1</strain>
    </source>
</reference>
<keyword evidence="5" id="KW-1185">Reference proteome</keyword>
<dbReference type="Pfam" id="PF02931">
    <property type="entry name" value="Neur_chan_LBD"/>
    <property type="match status" value="1"/>
</dbReference>
<feature type="transmembrane region" description="Helical" evidence="1">
    <location>
        <begin position="230"/>
        <end position="253"/>
    </location>
</feature>
<evidence type="ECO:0000313" key="5">
    <source>
        <dbReference type="Proteomes" id="UP000308828"/>
    </source>
</evidence>
<proteinExistence type="predicted"/>
<gene>
    <name evidence="4" type="ORF">FAA97_11280</name>
</gene>
<dbReference type="OrthoDB" id="1326189at2"/>
<sequence>MMALCALKRLACLLFITLSLCSLPRAGAAATPAPLPSGVFLPIQVHVAVRILNVSRIAATEGEASMMVELTERWSNPALAFDPKVSGFGRIDTVGDEAVQTLSSMWTPGTEIENQITTARTEATSVSVRADGTVTRIRRIDADFRVDIDMTSFPFDHQDLTLSMVSPRHAADEVIYVMNDLDREMSSIETDVSASNWTGKRLSVVMERYHGWNARPFVRVKAMAEVERAWQYYVLPLFVPFLAVTSVAVFILWARVSLIGDKAPITYSALLALAALSFTYESSFPGSISMNSPIAVMVSLGYFYLIAVLLTDIVLIYADYPGKQRYPHLEPEIRAYIRLAIPAIFLLICLSVAFNALT</sequence>
<dbReference type="AlphaFoldDB" id="A0A4S8P1L1"/>
<dbReference type="EMBL" id="STGV01000003">
    <property type="protein sequence ID" value="THV23181.1"/>
    <property type="molecule type" value="Genomic_DNA"/>
</dbReference>
<dbReference type="GO" id="GO:0005230">
    <property type="term" value="F:extracellular ligand-gated monoatomic ion channel activity"/>
    <property type="evidence" value="ECO:0007669"/>
    <property type="project" value="InterPro"/>
</dbReference>
<dbReference type="Proteomes" id="UP000308828">
    <property type="component" value="Unassembled WGS sequence"/>
</dbReference>
<dbReference type="PANTHER" id="PTHR18945">
    <property type="entry name" value="NEUROTRANSMITTER GATED ION CHANNEL"/>
    <property type="match status" value="1"/>
</dbReference>
<dbReference type="Gene3D" id="1.20.58.390">
    <property type="entry name" value="Neurotransmitter-gated ion-channel transmembrane domain"/>
    <property type="match status" value="1"/>
</dbReference>
<comment type="caution">
    <text evidence="4">The sequence shown here is derived from an EMBL/GenBank/DDBJ whole genome shotgun (WGS) entry which is preliminary data.</text>
</comment>
<feature type="transmembrane region" description="Helical" evidence="1">
    <location>
        <begin position="339"/>
        <end position="357"/>
    </location>
</feature>
<feature type="chain" id="PRO_5020525821" evidence="2">
    <location>
        <begin position="29"/>
        <end position="358"/>
    </location>
</feature>
<evidence type="ECO:0000313" key="4">
    <source>
        <dbReference type="EMBL" id="THV23181.1"/>
    </source>
</evidence>
<dbReference type="InterPro" id="IPR006202">
    <property type="entry name" value="Neur_chan_lig-bd"/>
</dbReference>
<feature type="transmembrane region" description="Helical" evidence="1">
    <location>
        <begin position="294"/>
        <end position="318"/>
    </location>
</feature>
<dbReference type="SUPFAM" id="SSF63712">
    <property type="entry name" value="Nicotinic receptor ligand binding domain-like"/>
    <property type="match status" value="1"/>
</dbReference>
<keyword evidence="1" id="KW-0812">Transmembrane</keyword>
<protein>
    <submittedName>
        <fullName evidence="4">Neurotransmitter-gated ion-channel ligand-binding protein</fullName>
    </submittedName>
</protein>
<dbReference type="InterPro" id="IPR006201">
    <property type="entry name" value="Neur_channel"/>
</dbReference>
<dbReference type="InterPro" id="IPR036734">
    <property type="entry name" value="Neur_chan_lig-bd_sf"/>
</dbReference>
<evidence type="ECO:0000259" key="3">
    <source>
        <dbReference type="Pfam" id="PF02931"/>
    </source>
</evidence>
<keyword evidence="1" id="KW-0472">Membrane</keyword>